<proteinExistence type="inferred from homology"/>
<dbReference type="PANTHER" id="PTHR32243:SF50">
    <property type="entry name" value="MALTOSE_MALTODEXTRIN TRANSPORT SYSTEM PERMEASE PROTEIN MALG"/>
    <property type="match status" value="1"/>
</dbReference>
<evidence type="ECO:0000256" key="7">
    <source>
        <dbReference type="ARBA" id="ARBA00022989"/>
    </source>
</evidence>
<dbReference type="InterPro" id="IPR050901">
    <property type="entry name" value="BP-dep_ABC_trans_perm"/>
</dbReference>
<feature type="domain" description="ABC transmembrane type-1" evidence="10">
    <location>
        <begin position="75"/>
        <end position="267"/>
    </location>
</feature>
<sequence>MQMVKAKSLILNMVGLLVALIPLVPIGLLVALAFSESQVQPQGFTTKNFDFLKTGTLFANDPVYSKLYPNVYSVALNTFLLAVGNMLIVVLISSMAGYIISRYSFKGRSALLGSFLVIHGVPASVLLIALYYMLKSLGLLNTLLGVILVKVAVDTPLGVWVLKGFYDSIPWDIEIASLVDGASRLGAFRRIMLPLVAPGIFAVGLFSFLSGWGEYIFVYTFIQSSKNWTFSMLIQSLVGEMGGINLALIAALSMIYLVPVIILFIVGEKYLVRVTIGGVKG</sequence>
<dbReference type="PANTHER" id="PTHR32243">
    <property type="entry name" value="MALTOSE TRANSPORT SYSTEM PERMEASE-RELATED"/>
    <property type="match status" value="1"/>
</dbReference>
<comment type="caution">
    <text evidence="11">The sequence shown here is derived from an EMBL/GenBank/DDBJ whole genome shotgun (WGS) entry which is preliminary data.</text>
</comment>
<evidence type="ECO:0000256" key="1">
    <source>
        <dbReference type="ARBA" id="ARBA00004651"/>
    </source>
</evidence>
<evidence type="ECO:0000256" key="3">
    <source>
        <dbReference type="ARBA" id="ARBA00022448"/>
    </source>
</evidence>
<feature type="transmembrane region" description="Helical" evidence="9">
    <location>
        <begin position="9"/>
        <end position="34"/>
    </location>
</feature>
<reference evidence="11" key="1">
    <citation type="journal article" date="2020" name="mSystems">
        <title>Genome- and Community-Level Interaction Insights into Carbon Utilization and Element Cycling Functions of Hydrothermarchaeota in Hydrothermal Sediment.</title>
        <authorList>
            <person name="Zhou Z."/>
            <person name="Liu Y."/>
            <person name="Xu W."/>
            <person name="Pan J."/>
            <person name="Luo Z.H."/>
            <person name="Li M."/>
        </authorList>
    </citation>
    <scope>NUCLEOTIDE SEQUENCE [LARGE SCALE GENOMIC DNA]</scope>
    <source>
        <strain evidence="11">SpSt-116</strain>
    </source>
</reference>
<evidence type="ECO:0000256" key="6">
    <source>
        <dbReference type="ARBA" id="ARBA00022692"/>
    </source>
</evidence>
<comment type="subcellular location">
    <subcellularLocation>
        <location evidence="1 9">Cell membrane</location>
        <topology evidence="1 9">Multi-pass membrane protein</topology>
    </subcellularLocation>
</comment>
<dbReference type="GO" id="GO:0015423">
    <property type="term" value="F:ABC-type maltose transporter activity"/>
    <property type="evidence" value="ECO:0007669"/>
    <property type="project" value="TreeGrafter"/>
</dbReference>
<keyword evidence="6 9" id="KW-0812">Transmembrane</keyword>
<evidence type="ECO:0000256" key="9">
    <source>
        <dbReference type="RuleBase" id="RU363032"/>
    </source>
</evidence>
<evidence type="ECO:0000256" key="5">
    <source>
        <dbReference type="ARBA" id="ARBA00022597"/>
    </source>
</evidence>
<dbReference type="Pfam" id="PF00528">
    <property type="entry name" value="BPD_transp_1"/>
    <property type="match status" value="1"/>
</dbReference>
<dbReference type="CDD" id="cd06261">
    <property type="entry name" value="TM_PBP2"/>
    <property type="match status" value="1"/>
</dbReference>
<feature type="transmembrane region" description="Helical" evidence="9">
    <location>
        <begin position="74"/>
        <end position="99"/>
    </location>
</feature>
<feature type="transmembrane region" description="Helical" evidence="9">
    <location>
        <begin position="111"/>
        <end position="133"/>
    </location>
</feature>
<keyword evidence="3 9" id="KW-0813">Transport</keyword>
<dbReference type="EMBL" id="DSAY01000069">
    <property type="protein sequence ID" value="HDP14854.1"/>
    <property type="molecule type" value="Genomic_DNA"/>
</dbReference>
<dbReference type="GO" id="GO:0005886">
    <property type="term" value="C:plasma membrane"/>
    <property type="evidence" value="ECO:0007669"/>
    <property type="project" value="UniProtKB-SubCell"/>
</dbReference>
<dbReference type="AlphaFoldDB" id="A0A7C1CFB1"/>
<organism evidence="11">
    <name type="scientific">Thermofilum adornatum</name>
    <dbReference type="NCBI Taxonomy" id="1365176"/>
    <lineage>
        <taxon>Archaea</taxon>
        <taxon>Thermoproteota</taxon>
        <taxon>Thermoprotei</taxon>
        <taxon>Thermofilales</taxon>
        <taxon>Thermofilaceae</taxon>
        <taxon>Thermofilum</taxon>
    </lineage>
</organism>
<dbReference type="InterPro" id="IPR000515">
    <property type="entry name" value="MetI-like"/>
</dbReference>
<dbReference type="GO" id="GO:0042956">
    <property type="term" value="P:maltodextrin transmembrane transport"/>
    <property type="evidence" value="ECO:0007669"/>
    <property type="project" value="TreeGrafter"/>
</dbReference>
<protein>
    <submittedName>
        <fullName evidence="11">Carbohydrate ABC transporter permease</fullName>
    </submittedName>
</protein>
<evidence type="ECO:0000256" key="2">
    <source>
        <dbReference type="ARBA" id="ARBA00009047"/>
    </source>
</evidence>
<feature type="transmembrane region" description="Helical" evidence="9">
    <location>
        <begin position="193"/>
        <end position="222"/>
    </location>
</feature>
<name>A0A7C1CFB1_9CREN</name>
<dbReference type="SUPFAM" id="SSF161098">
    <property type="entry name" value="MetI-like"/>
    <property type="match status" value="1"/>
</dbReference>
<comment type="similarity">
    <text evidence="2">Belongs to the binding-protein-dependent transport system permease family. MalFG subfamily.</text>
</comment>
<evidence type="ECO:0000313" key="11">
    <source>
        <dbReference type="EMBL" id="HDP14854.1"/>
    </source>
</evidence>
<accession>A0A7C1CFB1</accession>
<feature type="transmembrane region" description="Helical" evidence="9">
    <location>
        <begin position="242"/>
        <end position="266"/>
    </location>
</feature>
<dbReference type="InterPro" id="IPR035906">
    <property type="entry name" value="MetI-like_sf"/>
</dbReference>
<evidence type="ECO:0000256" key="8">
    <source>
        <dbReference type="ARBA" id="ARBA00023136"/>
    </source>
</evidence>
<dbReference type="Gene3D" id="1.10.3720.10">
    <property type="entry name" value="MetI-like"/>
    <property type="match status" value="1"/>
</dbReference>
<dbReference type="PROSITE" id="PS50928">
    <property type="entry name" value="ABC_TM1"/>
    <property type="match status" value="1"/>
</dbReference>
<keyword evidence="4" id="KW-1003">Cell membrane</keyword>
<keyword evidence="7 9" id="KW-1133">Transmembrane helix</keyword>
<gene>
    <name evidence="11" type="ORF">ENN26_03640</name>
</gene>
<evidence type="ECO:0000259" key="10">
    <source>
        <dbReference type="PROSITE" id="PS50928"/>
    </source>
</evidence>
<keyword evidence="5" id="KW-0762">Sugar transport</keyword>
<evidence type="ECO:0000256" key="4">
    <source>
        <dbReference type="ARBA" id="ARBA00022475"/>
    </source>
</evidence>
<keyword evidence="8 9" id="KW-0472">Membrane</keyword>